<reference evidence="1" key="1">
    <citation type="submission" date="2005-08" db="EMBL/GenBank/DDBJ databases">
        <title>Complete sequence of Dechloromonas aromatica RCB.</title>
        <authorList>
            <person name="Salinero K.K."/>
            <person name="Copeland A."/>
            <person name="Lucas S."/>
            <person name="Lapidus A."/>
            <person name="Barry K."/>
            <person name="Detter J.C."/>
            <person name="Glavina T."/>
            <person name="Hammon N."/>
            <person name="Israni S."/>
            <person name="Pitluck S."/>
            <person name="Di Bartolo G."/>
            <person name="Trong S."/>
            <person name="Schmutz J."/>
            <person name="Larimer F."/>
            <person name="Land M."/>
            <person name="Ivanova N."/>
            <person name="Richardson P."/>
        </authorList>
    </citation>
    <scope>NUCLEOTIDE SEQUENCE</scope>
    <source>
        <strain evidence="1">RCB</strain>
    </source>
</reference>
<accession>Q479P0</accession>
<dbReference type="CDD" id="cd09627">
    <property type="entry name" value="DOMON_murB_like"/>
    <property type="match status" value="1"/>
</dbReference>
<dbReference type="AlphaFoldDB" id="Q479P0"/>
<dbReference type="HOGENOM" id="CLU_113334_0_0_4"/>
<organism evidence="1">
    <name type="scientific">Dechloromonas aromatica (strain RCB)</name>
    <dbReference type="NCBI Taxonomy" id="159087"/>
    <lineage>
        <taxon>Bacteria</taxon>
        <taxon>Pseudomonadati</taxon>
        <taxon>Pseudomonadota</taxon>
        <taxon>Betaproteobacteria</taxon>
        <taxon>Rhodocyclales</taxon>
        <taxon>Azonexaceae</taxon>
        <taxon>Dechloromonas</taxon>
    </lineage>
</organism>
<dbReference type="STRING" id="159087.Daro_3712"/>
<evidence type="ECO:0008006" key="2">
    <source>
        <dbReference type="Google" id="ProtNLM"/>
    </source>
</evidence>
<name>Q479P0_DECAR</name>
<dbReference type="KEGG" id="dar:Daro_3712"/>
<gene>
    <name evidence="1" type="ordered locus">Daro_3712</name>
</gene>
<dbReference type="eggNOG" id="ENOG5032VVI">
    <property type="taxonomic scope" value="Bacteria"/>
</dbReference>
<sequence>MLAPKIAHLFCHPATPCTALDAIEVTVEPGAAGGLILRYCVRSRLAALLIPSALPSGPADNLWQHTCCEAFVAAVDDKQYREFNFSPSGQWAVYDFKDCRERDTGTTPPNAPRITMQRLADDFQLTAELGPALLPTGKMLQLGLSAVIESADGSKSYWALAHCATQPDFHLRQSFTLTLNRNTP</sequence>
<proteinExistence type="predicted"/>
<protein>
    <recommendedName>
        <fullName evidence="2">DOMON-like domain-containing protein</fullName>
    </recommendedName>
</protein>
<dbReference type="EMBL" id="CP000089">
    <property type="protein sequence ID" value="AAZ48441.1"/>
    <property type="molecule type" value="Genomic_DNA"/>
</dbReference>
<evidence type="ECO:0000313" key="1">
    <source>
        <dbReference type="EMBL" id="AAZ48441.1"/>
    </source>
</evidence>